<evidence type="ECO:0000256" key="1">
    <source>
        <dbReference type="ARBA" id="ARBA00004970"/>
    </source>
</evidence>
<dbReference type="SUPFAM" id="SSF89550">
    <property type="entry name" value="PHP domain-like"/>
    <property type="match status" value="1"/>
</dbReference>
<dbReference type="CDD" id="cd12110">
    <property type="entry name" value="PHP_HisPPase_Hisj_like"/>
    <property type="match status" value="1"/>
</dbReference>
<evidence type="ECO:0000256" key="7">
    <source>
        <dbReference type="ARBA" id="ARBA00049158"/>
    </source>
</evidence>
<dbReference type="EC" id="3.1.3.15" evidence="3 8"/>
<evidence type="ECO:0000313" key="10">
    <source>
        <dbReference type="EMBL" id="HJF85675.1"/>
    </source>
</evidence>
<comment type="catalytic activity">
    <reaction evidence="7 8">
        <text>L-histidinol phosphate + H2O = L-histidinol + phosphate</text>
        <dbReference type="Rhea" id="RHEA:14465"/>
        <dbReference type="ChEBI" id="CHEBI:15377"/>
        <dbReference type="ChEBI" id="CHEBI:43474"/>
        <dbReference type="ChEBI" id="CHEBI:57699"/>
        <dbReference type="ChEBI" id="CHEBI:57980"/>
        <dbReference type="EC" id="3.1.3.15"/>
    </reaction>
</comment>
<comment type="caution">
    <text evidence="10">The sequence shown here is derived from an EMBL/GenBank/DDBJ whole genome shotgun (WGS) entry which is preliminary data.</text>
</comment>
<proteinExistence type="inferred from homology"/>
<dbReference type="GO" id="GO:0004401">
    <property type="term" value="F:histidinol-phosphatase activity"/>
    <property type="evidence" value="ECO:0007669"/>
    <property type="project" value="UniProtKB-UniRule"/>
</dbReference>
<dbReference type="Proteomes" id="UP000780768">
    <property type="component" value="Unassembled WGS sequence"/>
</dbReference>
<keyword evidence="6 8" id="KW-0368">Histidine biosynthesis</keyword>
<evidence type="ECO:0000256" key="6">
    <source>
        <dbReference type="ARBA" id="ARBA00023102"/>
    </source>
</evidence>
<evidence type="ECO:0000256" key="2">
    <source>
        <dbReference type="ARBA" id="ARBA00009152"/>
    </source>
</evidence>
<evidence type="ECO:0000256" key="8">
    <source>
        <dbReference type="RuleBase" id="RU366003"/>
    </source>
</evidence>
<dbReference type="GO" id="GO:0000105">
    <property type="term" value="P:L-histidine biosynthetic process"/>
    <property type="evidence" value="ECO:0007669"/>
    <property type="project" value="UniProtKB-UniRule"/>
</dbReference>
<keyword evidence="5 8" id="KW-0378">Hydrolase</keyword>
<keyword evidence="4 8" id="KW-0028">Amino-acid biosynthesis</keyword>
<dbReference type="Pfam" id="PF02811">
    <property type="entry name" value="PHP"/>
    <property type="match status" value="1"/>
</dbReference>
<reference evidence="10" key="2">
    <citation type="submission" date="2021-09" db="EMBL/GenBank/DDBJ databases">
        <authorList>
            <person name="Gilroy R."/>
        </authorList>
    </citation>
    <scope>NUCLEOTIDE SEQUENCE</scope>
    <source>
        <strain evidence="10">7318</strain>
    </source>
</reference>
<dbReference type="Gene3D" id="3.20.20.140">
    <property type="entry name" value="Metal-dependent hydrolases"/>
    <property type="match status" value="1"/>
</dbReference>
<dbReference type="GO" id="GO:0005737">
    <property type="term" value="C:cytoplasm"/>
    <property type="evidence" value="ECO:0007669"/>
    <property type="project" value="TreeGrafter"/>
</dbReference>
<dbReference type="RefSeq" id="WP_346686414.1">
    <property type="nucleotide sequence ID" value="NZ_OZ006974.1"/>
</dbReference>
<dbReference type="AlphaFoldDB" id="A0A921HR13"/>
<feature type="domain" description="PHP" evidence="9">
    <location>
        <begin position="4"/>
        <end position="210"/>
    </location>
</feature>
<dbReference type="InterPro" id="IPR004013">
    <property type="entry name" value="PHP_dom"/>
</dbReference>
<evidence type="ECO:0000313" key="11">
    <source>
        <dbReference type="Proteomes" id="UP000780768"/>
    </source>
</evidence>
<evidence type="ECO:0000256" key="4">
    <source>
        <dbReference type="ARBA" id="ARBA00022605"/>
    </source>
</evidence>
<comment type="pathway">
    <text evidence="1 8">Amino-acid biosynthesis; L-histidine biosynthesis; L-histidine from 5-phospho-alpha-D-ribose 1-diphosphate: step 8/9.</text>
</comment>
<evidence type="ECO:0000256" key="3">
    <source>
        <dbReference type="ARBA" id="ARBA00013085"/>
    </source>
</evidence>
<reference evidence="10" key="1">
    <citation type="journal article" date="2021" name="PeerJ">
        <title>Extensive microbial diversity within the chicken gut microbiome revealed by metagenomics and culture.</title>
        <authorList>
            <person name="Gilroy R."/>
            <person name="Ravi A."/>
            <person name="Getino M."/>
            <person name="Pursley I."/>
            <person name="Horton D.L."/>
            <person name="Alikhan N.F."/>
            <person name="Baker D."/>
            <person name="Gharbi K."/>
            <person name="Hall N."/>
            <person name="Watson M."/>
            <person name="Adriaenssens E.M."/>
            <person name="Foster-Nyarko E."/>
            <person name="Jarju S."/>
            <person name="Secka A."/>
            <person name="Antonio M."/>
            <person name="Oren A."/>
            <person name="Chaudhuri R.R."/>
            <person name="La Ragione R."/>
            <person name="Hildebrand F."/>
            <person name="Pallen M.J."/>
        </authorList>
    </citation>
    <scope>NUCLEOTIDE SEQUENCE</scope>
    <source>
        <strain evidence="10">7318</strain>
    </source>
</reference>
<dbReference type="PANTHER" id="PTHR21039">
    <property type="entry name" value="HISTIDINOL PHOSPHATASE-RELATED"/>
    <property type="match status" value="1"/>
</dbReference>
<accession>A0A921HR13</accession>
<comment type="similarity">
    <text evidence="2 8">Belongs to the PHP hydrolase family. HisK subfamily.</text>
</comment>
<dbReference type="EMBL" id="DYVR01000235">
    <property type="protein sequence ID" value="HJF85675.1"/>
    <property type="molecule type" value="Genomic_DNA"/>
</dbReference>
<dbReference type="InterPro" id="IPR016195">
    <property type="entry name" value="Pol/histidinol_Pase-like"/>
</dbReference>
<dbReference type="PANTHER" id="PTHR21039:SF0">
    <property type="entry name" value="HISTIDINOL-PHOSPHATASE"/>
    <property type="match status" value="1"/>
</dbReference>
<gene>
    <name evidence="10" type="ORF">K8V65_08455</name>
</gene>
<protein>
    <recommendedName>
        <fullName evidence="3 8">Histidinol-phosphatase</fullName>
        <shortName evidence="8">HolPase</shortName>
        <ecNumber evidence="3 8">3.1.3.15</ecNumber>
    </recommendedName>
</protein>
<organism evidence="10 11">
    <name type="scientific">Megamonas hypermegale</name>
    <dbReference type="NCBI Taxonomy" id="158847"/>
    <lineage>
        <taxon>Bacteria</taxon>
        <taxon>Bacillati</taxon>
        <taxon>Bacillota</taxon>
        <taxon>Negativicutes</taxon>
        <taxon>Selenomonadales</taxon>
        <taxon>Selenomonadaceae</taxon>
        <taxon>Megamonas</taxon>
    </lineage>
</organism>
<evidence type="ECO:0000259" key="9">
    <source>
        <dbReference type="Pfam" id="PF02811"/>
    </source>
</evidence>
<name>A0A921HR13_9FIRM</name>
<dbReference type="InterPro" id="IPR010140">
    <property type="entry name" value="Histidinol_P_phosphatase_HisJ"/>
</dbReference>
<sequence>MKLDYHMHFEYGSYDEQWVKGFFDSAKAHRLDEIGISEHSHTFPEFKELYYQDLILDNSFVGTFQQQWLKKNKFKYTLDDYFNFIQKLRALGYKVKIGIEVCNFQNQDKVREILASYKFDYIIGSVHFLHGWAYDSSQIKDEWNNHDLKEIYEWYTQEVEKLCHSQIYDILGHPFNIRLFKNLPDFDVTPYLIRVAKALQKAHMAVDVNTGTYYRYPIQEISPYPDFMKIAHDYNLPIITSSDAHEPQHCGNYIDEAIAYAKSFGYTTCLQFNERKATITQLG</sequence>
<evidence type="ECO:0000256" key="5">
    <source>
        <dbReference type="ARBA" id="ARBA00022801"/>
    </source>
</evidence>